<keyword evidence="3" id="KW-0949">S-adenosyl-L-methionine</keyword>
<dbReference type="EMBL" id="VWXX01000033">
    <property type="protein sequence ID" value="KAA6183408.1"/>
    <property type="molecule type" value="Genomic_DNA"/>
</dbReference>
<keyword evidence="7" id="KW-1185">Reference proteome</keyword>
<dbReference type="PIRSF" id="PIRSF005739">
    <property type="entry name" value="O-mtase"/>
    <property type="match status" value="1"/>
</dbReference>
<dbReference type="GO" id="GO:0008171">
    <property type="term" value="F:O-methyltransferase activity"/>
    <property type="evidence" value="ECO:0007669"/>
    <property type="project" value="InterPro"/>
</dbReference>
<accession>A0A5M8FEU5</accession>
<evidence type="ECO:0000313" key="6">
    <source>
        <dbReference type="EMBL" id="KAA6183408.1"/>
    </source>
</evidence>
<evidence type="ECO:0000259" key="4">
    <source>
        <dbReference type="Pfam" id="PF00891"/>
    </source>
</evidence>
<dbReference type="CDD" id="cd02440">
    <property type="entry name" value="AdoMet_MTases"/>
    <property type="match status" value="1"/>
</dbReference>
<dbReference type="Pfam" id="PF08100">
    <property type="entry name" value="Dimerisation"/>
    <property type="match status" value="1"/>
</dbReference>
<dbReference type="Gene3D" id="1.10.10.10">
    <property type="entry name" value="Winged helix-like DNA-binding domain superfamily/Winged helix DNA-binding domain"/>
    <property type="match status" value="1"/>
</dbReference>
<dbReference type="Gene3D" id="3.40.50.150">
    <property type="entry name" value="Vaccinia Virus protein VP39"/>
    <property type="match status" value="1"/>
</dbReference>
<evidence type="ECO:0000256" key="1">
    <source>
        <dbReference type="ARBA" id="ARBA00022603"/>
    </source>
</evidence>
<dbReference type="GO" id="GO:0046983">
    <property type="term" value="F:protein dimerization activity"/>
    <property type="evidence" value="ECO:0007669"/>
    <property type="project" value="InterPro"/>
</dbReference>
<keyword evidence="1 6" id="KW-0489">Methyltransferase</keyword>
<dbReference type="OrthoDB" id="9766840at2"/>
<dbReference type="Proteomes" id="UP000322981">
    <property type="component" value="Unassembled WGS sequence"/>
</dbReference>
<dbReference type="AlphaFoldDB" id="A0A5M8FEU5"/>
<protein>
    <submittedName>
        <fullName evidence="6">Methyltransferase</fullName>
    </submittedName>
</protein>
<reference evidence="6 7" key="1">
    <citation type="submission" date="2019-09" db="EMBL/GenBank/DDBJ databases">
        <title>Whole-genome sequence of the purple sulfur bacterium Thiohalocapsa marina DSM 19078.</title>
        <authorList>
            <person name="Kyndt J.A."/>
            <person name="Meyer T.E."/>
        </authorList>
    </citation>
    <scope>NUCLEOTIDE SEQUENCE [LARGE SCALE GENOMIC DNA]</scope>
    <source>
        <strain evidence="6 7">DSM 19078</strain>
    </source>
</reference>
<evidence type="ECO:0000256" key="2">
    <source>
        <dbReference type="ARBA" id="ARBA00022679"/>
    </source>
</evidence>
<dbReference type="PROSITE" id="PS51683">
    <property type="entry name" value="SAM_OMT_II"/>
    <property type="match status" value="1"/>
</dbReference>
<gene>
    <name evidence="6" type="ORF">F2Q65_15755</name>
</gene>
<comment type="caution">
    <text evidence="6">The sequence shown here is derived from an EMBL/GenBank/DDBJ whole genome shotgun (WGS) entry which is preliminary data.</text>
</comment>
<dbReference type="GO" id="GO:0032259">
    <property type="term" value="P:methylation"/>
    <property type="evidence" value="ECO:0007669"/>
    <property type="project" value="UniProtKB-KW"/>
</dbReference>
<dbReference type="SUPFAM" id="SSF46785">
    <property type="entry name" value="Winged helix' DNA-binding domain"/>
    <property type="match status" value="1"/>
</dbReference>
<dbReference type="InterPro" id="IPR029063">
    <property type="entry name" value="SAM-dependent_MTases_sf"/>
</dbReference>
<evidence type="ECO:0000256" key="3">
    <source>
        <dbReference type="ARBA" id="ARBA00022691"/>
    </source>
</evidence>
<dbReference type="InterPro" id="IPR001077">
    <property type="entry name" value="COMT_C"/>
</dbReference>
<feature type="domain" description="O-methyltransferase C-terminal" evidence="4">
    <location>
        <begin position="174"/>
        <end position="355"/>
    </location>
</feature>
<dbReference type="Gene3D" id="1.10.287.1350">
    <property type="match status" value="1"/>
</dbReference>
<evidence type="ECO:0000313" key="7">
    <source>
        <dbReference type="Proteomes" id="UP000322981"/>
    </source>
</evidence>
<dbReference type="SUPFAM" id="SSF53335">
    <property type="entry name" value="S-adenosyl-L-methionine-dependent methyltransferases"/>
    <property type="match status" value="1"/>
</dbReference>
<organism evidence="6 7">
    <name type="scientific">Thiohalocapsa marina</name>
    <dbReference type="NCBI Taxonomy" id="424902"/>
    <lineage>
        <taxon>Bacteria</taxon>
        <taxon>Pseudomonadati</taxon>
        <taxon>Pseudomonadota</taxon>
        <taxon>Gammaproteobacteria</taxon>
        <taxon>Chromatiales</taxon>
        <taxon>Chromatiaceae</taxon>
        <taxon>Thiohalocapsa</taxon>
    </lineage>
</organism>
<name>A0A5M8FEU5_9GAMM</name>
<feature type="domain" description="O-methyltransferase dimerisation" evidence="5">
    <location>
        <begin position="45"/>
        <end position="120"/>
    </location>
</feature>
<proteinExistence type="predicted"/>
<dbReference type="InterPro" id="IPR016461">
    <property type="entry name" value="COMT-like"/>
</dbReference>
<dbReference type="InterPro" id="IPR036390">
    <property type="entry name" value="WH_DNA-bd_sf"/>
</dbReference>
<keyword evidence="2 6" id="KW-0808">Transferase</keyword>
<dbReference type="PANTHER" id="PTHR43712:SF2">
    <property type="entry name" value="O-METHYLTRANSFERASE CICE"/>
    <property type="match status" value="1"/>
</dbReference>
<dbReference type="PANTHER" id="PTHR43712">
    <property type="entry name" value="PUTATIVE (AFU_ORTHOLOGUE AFUA_4G14580)-RELATED"/>
    <property type="match status" value="1"/>
</dbReference>
<evidence type="ECO:0000259" key="5">
    <source>
        <dbReference type="Pfam" id="PF08100"/>
    </source>
</evidence>
<dbReference type="InterPro" id="IPR036388">
    <property type="entry name" value="WH-like_DNA-bd_sf"/>
</dbReference>
<dbReference type="InterPro" id="IPR012967">
    <property type="entry name" value="COMT_dimerisation"/>
</dbReference>
<dbReference type="Pfam" id="PF00891">
    <property type="entry name" value="Methyltransf_2"/>
    <property type="match status" value="1"/>
</dbReference>
<sequence>MQVSLIDRWRAWRDRKLASPAFQRWAADFPLTRFEAARRARGLFDITAGFVYSQILYALVELDLFDRLADRPLTAAELAPHMGMSVTAADRLLRAAVAIDLLERRGTDAAGAARYGLGKLGIAMPGNPGIAAMVRHHRMLYHDLDDPLALFRGELTETELGRYWSYAGSADPAADGEERVAEYSTLMSASSGFVAEDTLDAYSLGEHRCLMDVGGGEGRFLLQAARRWPDLQLMLFDLPAVVERARETFDAAGVGDRVQVVGGNVKSDPLPKGADIISLVRVILDHNDDGAMTILRAVRAALPVGGTLMITEPMSEVPGVEPVGDAYFGLYLLAMGSGRTRPLREHRAMLREAGFDQIRLVRTRRPLQTRLLIAKVA</sequence>